<evidence type="ECO:0000259" key="1">
    <source>
        <dbReference type="Pfam" id="PF13966"/>
    </source>
</evidence>
<evidence type="ECO:0000313" key="3">
    <source>
        <dbReference type="Proteomes" id="UP000245207"/>
    </source>
</evidence>
<dbReference type="Pfam" id="PF13966">
    <property type="entry name" value="zf-RVT"/>
    <property type="match status" value="1"/>
</dbReference>
<dbReference type="InterPro" id="IPR026960">
    <property type="entry name" value="RVT-Znf"/>
</dbReference>
<dbReference type="OrthoDB" id="1938625at2759"/>
<evidence type="ECO:0000313" key="2">
    <source>
        <dbReference type="EMBL" id="PWA73992.1"/>
    </source>
</evidence>
<dbReference type="STRING" id="35608.A0A2U1NKF4"/>
<keyword evidence="2" id="KW-0548">Nucleotidyltransferase</keyword>
<keyword evidence="2" id="KW-0695">RNA-directed DNA polymerase</keyword>
<keyword evidence="3" id="KW-1185">Reference proteome</keyword>
<dbReference type="AlphaFoldDB" id="A0A2U1NKF4"/>
<dbReference type="GO" id="GO:0003964">
    <property type="term" value="F:RNA-directed DNA polymerase activity"/>
    <property type="evidence" value="ECO:0007669"/>
    <property type="project" value="UniProtKB-KW"/>
</dbReference>
<feature type="domain" description="Reverse transcriptase zinc-binding" evidence="1">
    <location>
        <begin position="368"/>
        <end position="452"/>
    </location>
</feature>
<comment type="caution">
    <text evidence="2">The sequence shown here is derived from an EMBL/GenBank/DDBJ whole genome shotgun (WGS) entry which is preliminary data.</text>
</comment>
<dbReference type="PANTHER" id="PTHR33116">
    <property type="entry name" value="REVERSE TRANSCRIPTASE ZINC-BINDING DOMAIN-CONTAINING PROTEIN-RELATED-RELATED"/>
    <property type="match status" value="1"/>
</dbReference>
<dbReference type="Proteomes" id="UP000245207">
    <property type="component" value="Unassembled WGS sequence"/>
</dbReference>
<sequence length="565" mass="66862">MQKSTIFFGGLSVPEQEHIVQILPFTTGRLPVRYLGVPLITKKISVTECKPLIEKVRSRVQDWRNRVLSYAGRLQLIASVLSSMQVYWASVFILPKTVIKEINKLLKGFLWCQGELTKGKVKISWDNICKPKDQGGLGIKDLQLLKKTLWVKWINVEKLKGRSIWEVNQDSNSSIGWSNILRLREKVRNHVYYKIGNGKNVSTWFDKWCEVGPLSEYMLDPFPGCWDPTLDENDKDLIVIGQSTFIAKCLDYVSKNDSNMFIWILNIWLIHECWLMWIVDAMVHDDCYVLDESWVVVYEDETMAWTRIKVGYVNRRLVEKLINNGSWSWPEEWSDKFPVLNNIQIPILQNDVPDKVLWVTNSGNRTEFATKWVWKDLCDIGNKVLWKDVVWFLQSIPRHSFVLWMAVQDRLMTQDRIAIWKPNDDMKCVFCKLNQDSHEHLFFQCKYTKNVWIEMQKLMDKRFSFTWHSIIDEFSQLKANRSIWSIIRRLVLGATIYFIWQERNTRLFKNSERKGEVLIQNIMDSIKCRIMSFVVKETENIRAVETKWNVQLRRIRSRVTEDVEK</sequence>
<reference evidence="2 3" key="1">
    <citation type="journal article" date="2018" name="Mol. Plant">
        <title>The genome of Artemisia annua provides insight into the evolution of Asteraceae family and artemisinin biosynthesis.</title>
        <authorList>
            <person name="Shen Q."/>
            <person name="Zhang L."/>
            <person name="Liao Z."/>
            <person name="Wang S."/>
            <person name="Yan T."/>
            <person name="Shi P."/>
            <person name="Liu M."/>
            <person name="Fu X."/>
            <person name="Pan Q."/>
            <person name="Wang Y."/>
            <person name="Lv Z."/>
            <person name="Lu X."/>
            <person name="Zhang F."/>
            <person name="Jiang W."/>
            <person name="Ma Y."/>
            <person name="Chen M."/>
            <person name="Hao X."/>
            <person name="Li L."/>
            <person name="Tang Y."/>
            <person name="Lv G."/>
            <person name="Zhou Y."/>
            <person name="Sun X."/>
            <person name="Brodelius P.E."/>
            <person name="Rose J.K.C."/>
            <person name="Tang K."/>
        </authorList>
    </citation>
    <scope>NUCLEOTIDE SEQUENCE [LARGE SCALE GENOMIC DNA]</scope>
    <source>
        <strain evidence="3">cv. Huhao1</strain>
        <tissue evidence="2">Leaf</tissue>
    </source>
</reference>
<accession>A0A2U1NKF4</accession>
<proteinExistence type="predicted"/>
<gene>
    <name evidence="2" type="ORF">CTI12_AA256110</name>
</gene>
<dbReference type="EMBL" id="PKPP01002640">
    <property type="protein sequence ID" value="PWA73992.1"/>
    <property type="molecule type" value="Genomic_DNA"/>
</dbReference>
<protein>
    <submittedName>
        <fullName evidence="2">Reverse transcriptase zinc-binding domain-containing protein</fullName>
    </submittedName>
</protein>
<organism evidence="2 3">
    <name type="scientific">Artemisia annua</name>
    <name type="common">Sweet wormwood</name>
    <dbReference type="NCBI Taxonomy" id="35608"/>
    <lineage>
        <taxon>Eukaryota</taxon>
        <taxon>Viridiplantae</taxon>
        <taxon>Streptophyta</taxon>
        <taxon>Embryophyta</taxon>
        <taxon>Tracheophyta</taxon>
        <taxon>Spermatophyta</taxon>
        <taxon>Magnoliopsida</taxon>
        <taxon>eudicotyledons</taxon>
        <taxon>Gunneridae</taxon>
        <taxon>Pentapetalae</taxon>
        <taxon>asterids</taxon>
        <taxon>campanulids</taxon>
        <taxon>Asterales</taxon>
        <taxon>Asteraceae</taxon>
        <taxon>Asteroideae</taxon>
        <taxon>Anthemideae</taxon>
        <taxon>Artemisiinae</taxon>
        <taxon>Artemisia</taxon>
    </lineage>
</organism>
<name>A0A2U1NKF4_ARTAN</name>
<dbReference type="PANTHER" id="PTHR33116:SF78">
    <property type="entry name" value="OS12G0587133 PROTEIN"/>
    <property type="match status" value="1"/>
</dbReference>
<keyword evidence="2" id="KW-0808">Transferase</keyword>